<dbReference type="OrthoDB" id="5917073at2"/>
<name>A0A1B9NZ84_ALILO</name>
<evidence type="ECO:0000313" key="2">
    <source>
        <dbReference type="EMBL" id="OCH21319.1"/>
    </source>
</evidence>
<dbReference type="AlphaFoldDB" id="A0A1B9NZ84"/>
<proteinExistence type="predicted"/>
<reference evidence="2 3" key="1">
    <citation type="submission" date="2016-06" db="EMBL/GenBank/DDBJ databases">
        <authorList>
            <person name="Kjaerup R.B."/>
            <person name="Dalgaard T.S."/>
            <person name="Juul-Madsen H.R."/>
        </authorList>
    </citation>
    <scope>NUCLEOTIDE SEQUENCE [LARGE SCALE GENOMIC DNA]</scope>
    <source>
        <strain evidence="2 3">1S159</strain>
    </source>
</reference>
<evidence type="ECO:0000256" key="1">
    <source>
        <dbReference type="SAM" id="Phobius"/>
    </source>
</evidence>
<gene>
    <name evidence="2" type="ORF">A6E04_12305</name>
</gene>
<feature type="transmembrane region" description="Helical" evidence="1">
    <location>
        <begin position="46"/>
        <end position="66"/>
    </location>
</feature>
<accession>A0A1B9NZ84</accession>
<keyword evidence="1" id="KW-0812">Transmembrane</keyword>
<sequence length="146" mass="16592">MDNVLFESTEYKITQANFTYQGHSEPLGNITGLTIIEWSMKDRMKYALGLGLFSLVMFYTIGWFLILPILDALSQESSFPWVETATLLVFIVFILVGYIQRKGYSLELESKNGNKGTIGKSPNTLLFDELLIVFSQAKKLEHVAKR</sequence>
<organism evidence="2 3">
    <name type="scientific">Aliivibrio logei</name>
    <name type="common">Vibrio logei</name>
    <dbReference type="NCBI Taxonomy" id="688"/>
    <lineage>
        <taxon>Bacteria</taxon>
        <taxon>Pseudomonadati</taxon>
        <taxon>Pseudomonadota</taxon>
        <taxon>Gammaproteobacteria</taxon>
        <taxon>Vibrionales</taxon>
        <taxon>Vibrionaceae</taxon>
        <taxon>Aliivibrio</taxon>
    </lineage>
</organism>
<comment type="caution">
    <text evidence="2">The sequence shown here is derived from an EMBL/GenBank/DDBJ whole genome shotgun (WGS) entry which is preliminary data.</text>
</comment>
<keyword evidence="1" id="KW-1133">Transmembrane helix</keyword>
<dbReference type="RefSeq" id="WP_065611159.1">
    <property type="nucleotide sequence ID" value="NZ_CAWMPN010000009.1"/>
</dbReference>
<protein>
    <submittedName>
        <fullName evidence="2">Uncharacterized protein</fullName>
    </submittedName>
</protein>
<feature type="transmembrane region" description="Helical" evidence="1">
    <location>
        <begin position="78"/>
        <end position="99"/>
    </location>
</feature>
<keyword evidence="1" id="KW-0472">Membrane</keyword>
<evidence type="ECO:0000313" key="3">
    <source>
        <dbReference type="Proteomes" id="UP000093523"/>
    </source>
</evidence>
<dbReference type="Proteomes" id="UP000093523">
    <property type="component" value="Unassembled WGS sequence"/>
</dbReference>
<dbReference type="EMBL" id="MAJU01000009">
    <property type="protein sequence ID" value="OCH21319.1"/>
    <property type="molecule type" value="Genomic_DNA"/>
</dbReference>